<dbReference type="InterPro" id="IPR001360">
    <property type="entry name" value="Glyco_hydro_1"/>
</dbReference>
<organism evidence="2 3">
    <name type="scientific">Furfurilactobacillus curtus</name>
    <dbReference type="NCBI Taxonomy" id="1746200"/>
    <lineage>
        <taxon>Bacteria</taxon>
        <taxon>Bacillati</taxon>
        <taxon>Bacillota</taxon>
        <taxon>Bacilli</taxon>
        <taxon>Lactobacillales</taxon>
        <taxon>Lactobacillaceae</taxon>
        <taxon>Furfurilactobacillus</taxon>
    </lineage>
</organism>
<keyword evidence="3" id="KW-1185">Reference proteome</keyword>
<dbReference type="Pfam" id="PF00232">
    <property type="entry name" value="Glyco_hydro_1"/>
    <property type="match status" value="1"/>
</dbReference>
<dbReference type="PANTHER" id="PTHR10353">
    <property type="entry name" value="GLYCOSYL HYDROLASE"/>
    <property type="match status" value="1"/>
</dbReference>
<reference evidence="2 3" key="1">
    <citation type="submission" date="2022-03" db="EMBL/GenBank/DDBJ databases">
        <title>Draft genome sequence of Furfurilactobacillus curtus JCM 31185.</title>
        <authorList>
            <person name="Suzuki S."/>
            <person name="Endo A."/>
            <person name="Kajikawa A."/>
        </authorList>
    </citation>
    <scope>NUCLEOTIDE SEQUENCE [LARGE SCALE GENOMIC DNA]</scope>
    <source>
        <strain evidence="2 3">JCM 31185</strain>
    </source>
</reference>
<comment type="similarity">
    <text evidence="1">Belongs to the glycosyl hydrolase 1 family.</text>
</comment>
<evidence type="ECO:0000313" key="3">
    <source>
        <dbReference type="Proteomes" id="UP001628078"/>
    </source>
</evidence>
<name>A0ABQ5JP31_9LACO</name>
<dbReference type="SUPFAM" id="SSF51445">
    <property type="entry name" value="(Trans)glycosidases"/>
    <property type="match status" value="1"/>
</dbReference>
<gene>
    <name evidence="2" type="primary">pbg5</name>
    <name evidence="2" type="ORF">JCM31185_12830</name>
</gene>
<dbReference type="EMBL" id="BQXO01000003">
    <property type="protein sequence ID" value="GKT05995.1"/>
    <property type="molecule type" value="Genomic_DNA"/>
</dbReference>
<evidence type="ECO:0000313" key="2">
    <source>
        <dbReference type="EMBL" id="GKT05995.1"/>
    </source>
</evidence>
<dbReference type="Proteomes" id="UP001628078">
    <property type="component" value="Unassembled WGS sequence"/>
</dbReference>
<dbReference type="InterPro" id="IPR033132">
    <property type="entry name" value="GH_1_N_CS"/>
</dbReference>
<dbReference type="RefSeq" id="WP_407883754.1">
    <property type="nucleotide sequence ID" value="NZ_BQXO01000003.1"/>
</dbReference>
<protein>
    <submittedName>
        <fullName evidence="2">6-phospho-beta-glucosidase</fullName>
    </submittedName>
</protein>
<dbReference type="InterPro" id="IPR017853">
    <property type="entry name" value="GH"/>
</dbReference>
<dbReference type="NCBIfam" id="NF007154">
    <property type="entry name" value="PRK09589.1"/>
    <property type="match status" value="1"/>
</dbReference>
<dbReference type="PROSITE" id="PS00653">
    <property type="entry name" value="GLYCOSYL_HYDROL_F1_2"/>
    <property type="match status" value="1"/>
</dbReference>
<sequence length="481" mass="55810">MRQQAIGYQLPKDFLWGAAAAAHQLEGAWNFDGKGVSIADVMRLGDKNHPRVIDSKVEKGQIYPNHWGIDFYHTFAEDITLFHQLGLTCFRTSIAWTRIFPNGDEAEPNEAGLAFYDRLFTRLRENGIEPIVTLSHFEMPLHLVQVYGGWRNRKLIDFFTHFAATVIQRFHHQVKYWLTFNEINNQTNYQDPHPLFQNSGLQLTVDENSRQQMFQAAHYEMVASAKVVQLAHAIDQQVQVGAMLNMSPIYPDSDDPATVMAAQRAMQTRFYYGDVQCLGIYPHWLLLDWQHANYQMDITEDDYRQLQAGRVDYLGFSYYMSFATHSLTDPLFTYNEQNNLVDNPNLEKSDWGWQIDPLGLRYAMNWMFDRWHLPQFIVENGFGAIDQVDYQGKIHDRGRINYLRRHILAMEQAVTLDGVPLLGYCPWSVIDLVSASTGEMSKRYGFIYVDQDNLGRGSKQRLKKDSFYWYQTVIHSGGRLV</sequence>
<dbReference type="Gene3D" id="3.20.20.80">
    <property type="entry name" value="Glycosidases"/>
    <property type="match status" value="1"/>
</dbReference>
<comment type="caution">
    <text evidence="2">The sequence shown here is derived from an EMBL/GenBank/DDBJ whole genome shotgun (WGS) entry which is preliminary data.</text>
</comment>
<evidence type="ECO:0000256" key="1">
    <source>
        <dbReference type="RuleBase" id="RU003690"/>
    </source>
</evidence>
<dbReference type="PANTHER" id="PTHR10353:SF85">
    <property type="entry name" value="ARYL-PHOSPHO-BETA-D-GLUCOSIDASE BGLA"/>
    <property type="match status" value="1"/>
</dbReference>
<dbReference type="PRINTS" id="PR00131">
    <property type="entry name" value="GLHYDRLASE1"/>
</dbReference>
<accession>A0ABQ5JP31</accession>
<proteinExistence type="inferred from homology"/>